<evidence type="ECO:0000259" key="4">
    <source>
        <dbReference type="PROSITE" id="PS51733"/>
    </source>
</evidence>
<protein>
    <recommendedName>
        <fullName evidence="3">Octanoyl-[GcvH]:protein N-octanoyltransferase</fullName>
        <ecNumber evidence="3">2.3.1.204</ecNumber>
    </recommendedName>
    <alternativeName>
        <fullName evidence="3">Octanoyl-[GcvH]:E2 amidotransferase</fullName>
    </alternativeName>
</protein>
<comment type="function">
    <text evidence="3">Catalyzes the amidotransfer (transamidation) of the octanoyl moiety from octanoyl-GcvH to the lipoyl domain of the E2 subunit of lipoate-dependent enzymes.</text>
</comment>
<sequence length="281" mass="31538">MSNSRSILSQPEWRIVDQSSLGRTFHALQSFAMDDTLCTTIGNGKSAATMRSWVHHNTIVLGIQDSRLPHLHEGVSFLKKHDFNVIVRNSGGLAVVLDEGVLNVSLLFQETEKGIDIDLGYDTMWHLIKEMLKDYDVSIEAKEIVGSYCPGSYDLSIRDQKFAGISQRRIRGGVAVQIYLCATGSGFDRAALVRDFYNLAIQGEETRFTYPEIVPSTMASLSELLGETITVQDLMMRLLKTLQHFAPQLTPSQLTIDEVPLYEMNLERIIERNNKALGLEK</sequence>
<dbReference type="PROSITE" id="PS51733">
    <property type="entry name" value="BPL_LPL_CATALYTIC"/>
    <property type="match status" value="1"/>
</dbReference>
<evidence type="ECO:0000313" key="5">
    <source>
        <dbReference type="EMBL" id="KEK25556.1"/>
    </source>
</evidence>
<dbReference type="STRING" id="574375.AZF08_06220"/>
<evidence type="ECO:0000313" key="6">
    <source>
        <dbReference type="Proteomes" id="UP000027778"/>
    </source>
</evidence>
<gene>
    <name evidence="3" type="primary">lipL</name>
    <name evidence="5" type="ORF">BAGA_13170</name>
</gene>
<dbReference type="EC" id="2.3.1.204" evidence="3"/>
<feature type="domain" description="BPL/LPL catalytic" evidence="4">
    <location>
        <begin position="44"/>
        <end position="229"/>
    </location>
</feature>
<dbReference type="InterPro" id="IPR024897">
    <property type="entry name" value="LipL"/>
</dbReference>
<comment type="pathway">
    <text evidence="3">Protein modification; protein lipoylation via endogenous pathway; protein N(6)-(lipoyl)lysine from octanoyl-[acyl-carrier-protein].</text>
</comment>
<dbReference type="RefSeq" id="WP_033673422.1">
    <property type="nucleotide sequence ID" value="NZ_JOTM01000002.1"/>
</dbReference>
<comment type="catalytic activity">
    <reaction evidence="3">
        <text>N(6)-octanoyl-L-lysyl-[glycine-cleavage complex H protein] + L-lysyl-[lipoyl-carrier protein] = N(6)-octanoyl-L-lysyl-[lipoyl-carrier protein] + L-lysyl-[glycine-cleavage complex H protein]</text>
        <dbReference type="Rhea" id="RHEA:20213"/>
        <dbReference type="Rhea" id="RHEA-COMP:10500"/>
        <dbReference type="Rhea" id="RHEA-COMP:10501"/>
        <dbReference type="Rhea" id="RHEA-COMP:10503"/>
        <dbReference type="Rhea" id="RHEA-COMP:10504"/>
        <dbReference type="ChEBI" id="CHEBI:29969"/>
        <dbReference type="ChEBI" id="CHEBI:78809"/>
        <dbReference type="EC" id="2.3.1.204"/>
    </reaction>
</comment>
<evidence type="ECO:0000256" key="1">
    <source>
        <dbReference type="ARBA" id="ARBA00022679"/>
    </source>
</evidence>
<dbReference type="GO" id="GO:0033819">
    <property type="term" value="F:lipoyl(octanoyl) transferase activity"/>
    <property type="evidence" value="ECO:0007669"/>
    <property type="project" value="InterPro"/>
</dbReference>
<dbReference type="InterPro" id="IPR004143">
    <property type="entry name" value="BPL_LPL_catalytic"/>
</dbReference>
<dbReference type="Proteomes" id="UP000027778">
    <property type="component" value="Unassembled WGS sequence"/>
</dbReference>
<comment type="miscellaneous">
    <text evidence="3">The reaction proceeds via a thioester-linked acyl-enzyme intermediate.</text>
</comment>
<evidence type="ECO:0000256" key="2">
    <source>
        <dbReference type="ARBA" id="ARBA00023315"/>
    </source>
</evidence>
<dbReference type="AlphaFoldDB" id="A0A073KGC5"/>
<comment type="similarity">
    <text evidence="3">Belongs to the octanoyltransferase LipL family.</text>
</comment>
<evidence type="ECO:0000256" key="3">
    <source>
        <dbReference type="HAMAP-Rule" id="MF_02119"/>
    </source>
</evidence>
<dbReference type="PANTHER" id="PTHR43679">
    <property type="entry name" value="OCTANOYLTRANSFERASE LIPM-RELATED"/>
    <property type="match status" value="1"/>
</dbReference>
<dbReference type="HAMAP" id="MF_02119">
    <property type="entry name" value="LipL"/>
    <property type="match status" value="1"/>
</dbReference>
<dbReference type="GO" id="GO:0009249">
    <property type="term" value="P:protein lipoylation"/>
    <property type="evidence" value="ECO:0007669"/>
    <property type="project" value="UniProtKB-UniRule"/>
</dbReference>
<keyword evidence="2 3" id="KW-0012">Acyltransferase</keyword>
<dbReference type="InterPro" id="IPR045864">
    <property type="entry name" value="aa-tRNA-synth_II/BPL/LPL"/>
</dbReference>
<organism evidence="5 6">
    <name type="scientific">Bacillus gaemokensis</name>
    <dbReference type="NCBI Taxonomy" id="574375"/>
    <lineage>
        <taxon>Bacteria</taxon>
        <taxon>Bacillati</taxon>
        <taxon>Bacillota</taxon>
        <taxon>Bacilli</taxon>
        <taxon>Bacillales</taxon>
        <taxon>Bacillaceae</taxon>
        <taxon>Bacillus</taxon>
        <taxon>Bacillus cereus group</taxon>
    </lineage>
</organism>
<dbReference type="eggNOG" id="COG0095">
    <property type="taxonomic scope" value="Bacteria"/>
</dbReference>
<reference evidence="5 6" key="1">
    <citation type="submission" date="2014-06" db="EMBL/GenBank/DDBJ databases">
        <title>Draft genome sequence of Bacillus gaemokensis JCM 15801 (MCCC 1A00707).</title>
        <authorList>
            <person name="Lai Q."/>
            <person name="Liu Y."/>
            <person name="Shao Z."/>
        </authorList>
    </citation>
    <scope>NUCLEOTIDE SEQUENCE [LARGE SCALE GENOMIC DNA]</scope>
    <source>
        <strain evidence="5 6">JCM 15801</strain>
    </source>
</reference>
<keyword evidence="6" id="KW-1185">Reference proteome</keyword>
<name>A0A073KGC5_9BACI</name>
<dbReference type="PANTHER" id="PTHR43679:SF2">
    <property type="entry name" value="OCTANOYL-[GCVH]:PROTEIN N-OCTANOYLTRANSFERASE"/>
    <property type="match status" value="1"/>
</dbReference>
<dbReference type="InterPro" id="IPR050664">
    <property type="entry name" value="Octanoyltrans_LipM/LipL"/>
</dbReference>
<dbReference type="Gene3D" id="3.30.930.10">
    <property type="entry name" value="Bira Bifunctional Protein, Domain 2"/>
    <property type="match status" value="1"/>
</dbReference>
<keyword evidence="1 3" id="KW-0808">Transferase</keyword>
<dbReference type="Pfam" id="PF21948">
    <property type="entry name" value="LplA-B_cat"/>
    <property type="match status" value="1"/>
</dbReference>
<comment type="caution">
    <text evidence="5">The sequence shown here is derived from an EMBL/GenBank/DDBJ whole genome shotgun (WGS) entry which is preliminary data.</text>
</comment>
<dbReference type="OrthoDB" id="2080934at2"/>
<feature type="active site" description="Acyl-thioester intermediate" evidence="3">
    <location>
        <position position="149"/>
    </location>
</feature>
<dbReference type="EMBL" id="JOTM01000002">
    <property type="protein sequence ID" value="KEK25556.1"/>
    <property type="molecule type" value="Genomic_DNA"/>
</dbReference>
<proteinExistence type="inferred from homology"/>
<feature type="site" description="Lowers pKa of active site Cys" evidence="3">
    <location>
        <position position="161"/>
    </location>
</feature>
<accession>A0A073KGC5</accession>
<dbReference type="SUPFAM" id="SSF55681">
    <property type="entry name" value="Class II aaRS and biotin synthetases"/>
    <property type="match status" value="1"/>
</dbReference>
<dbReference type="CDD" id="cd16443">
    <property type="entry name" value="LplA"/>
    <property type="match status" value="1"/>
</dbReference>
<dbReference type="GO" id="GO:0009107">
    <property type="term" value="P:lipoate biosynthetic process"/>
    <property type="evidence" value="ECO:0007669"/>
    <property type="project" value="UniProtKB-UniRule"/>
</dbReference>